<gene>
    <name evidence="1" type="ORF">ECPE_LOCUS15640</name>
</gene>
<sequence>MVPAATSTTVSSSSGSLETYAGPGDNVGWPAAALFESIWVSIINVRCSKMSSITTTFGFAKTRGTLGSLISSAPKRSLPVM</sequence>
<reference evidence="1 2" key="2">
    <citation type="submission" date="2018-11" db="EMBL/GenBank/DDBJ databases">
        <authorList>
            <consortium name="Pathogen Informatics"/>
        </authorList>
    </citation>
    <scope>NUCLEOTIDE SEQUENCE [LARGE SCALE GENOMIC DNA]</scope>
    <source>
        <strain evidence="1 2">Egypt</strain>
    </source>
</reference>
<dbReference type="Proteomes" id="UP000272942">
    <property type="component" value="Unassembled WGS sequence"/>
</dbReference>
<evidence type="ECO:0000313" key="1">
    <source>
        <dbReference type="EMBL" id="VDP92912.1"/>
    </source>
</evidence>
<evidence type="ECO:0000313" key="2">
    <source>
        <dbReference type="Proteomes" id="UP000272942"/>
    </source>
</evidence>
<protein>
    <submittedName>
        <fullName evidence="3">Secreted protein</fullName>
    </submittedName>
</protein>
<keyword evidence="2" id="KW-1185">Reference proteome</keyword>
<proteinExistence type="predicted"/>
<accession>A0A183B8V5</accession>
<name>A0A183B8V5_9TREM</name>
<evidence type="ECO:0000313" key="3">
    <source>
        <dbReference type="WBParaSite" id="ECPE_0001568001-mRNA-1"/>
    </source>
</evidence>
<dbReference type="WBParaSite" id="ECPE_0001568001-mRNA-1">
    <property type="protein sequence ID" value="ECPE_0001568001-mRNA-1"/>
    <property type="gene ID" value="ECPE_0001568001"/>
</dbReference>
<dbReference type="EMBL" id="UZAN01061261">
    <property type="protein sequence ID" value="VDP92912.1"/>
    <property type="molecule type" value="Genomic_DNA"/>
</dbReference>
<dbReference type="AlphaFoldDB" id="A0A183B8V5"/>
<organism evidence="3">
    <name type="scientific">Echinostoma caproni</name>
    <dbReference type="NCBI Taxonomy" id="27848"/>
    <lineage>
        <taxon>Eukaryota</taxon>
        <taxon>Metazoa</taxon>
        <taxon>Spiralia</taxon>
        <taxon>Lophotrochozoa</taxon>
        <taxon>Platyhelminthes</taxon>
        <taxon>Trematoda</taxon>
        <taxon>Digenea</taxon>
        <taxon>Plagiorchiida</taxon>
        <taxon>Echinostomata</taxon>
        <taxon>Echinostomatoidea</taxon>
        <taxon>Echinostomatidae</taxon>
        <taxon>Echinostoma</taxon>
    </lineage>
</organism>
<reference evidence="3" key="1">
    <citation type="submission" date="2016-06" db="UniProtKB">
        <authorList>
            <consortium name="WormBaseParasite"/>
        </authorList>
    </citation>
    <scope>IDENTIFICATION</scope>
</reference>